<keyword evidence="7 10" id="KW-0573">Peptidoglycan synthesis</keyword>
<reference evidence="15 16" key="1">
    <citation type="submission" date="2015-09" db="EMBL/GenBank/DDBJ databases">
        <title>Identification and resolution of microdiversity through metagenomic sequencing of parallel consortia.</title>
        <authorList>
            <person name="Nelson W.C."/>
            <person name="Romine M.F."/>
            <person name="Lindemann S.R."/>
        </authorList>
    </citation>
    <scope>NUCLEOTIDE SEQUENCE [LARGE SCALE GENOMIC DNA]</scope>
    <source>
        <strain evidence="15">Ana</strain>
    </source>
</reference>
<dbReference type="InterPro" id="IPR005863">
    <property type="entry name" value="UDP-N-AcMur_synth"/>
</dbReference>
<dbReference type="EMBL" id="LJZR01000011">
    <property type="protein sequence ID" value="KPQ35626.1"/>
    <property type="molecule type" value="Genomic_DNA"/>
</dbReference>
<feature type="domain" description="Mur ligase central" evidence="14">
    <location>
        <begin position="113"/>
        <end position="289"/>
    </location>
</feature>
<dbReference type="InterPro" id="IPR013221">
    <property type="entry name" value="Mur_ligase_cen"/>
</dbReference>
<evidence type="ECO:0000256" key="7">
    <source>
        <dbReference type="ARBA" id="ARBA00022984"/>
    </source>
</evidence>
<evidence type="ECO:0000313" key="16">
    <source>
        <dbReference type="Proteomes" id="UP000050465"/>
    </source>
</evidence>
<dbReference type="Gene3D" id="3.40.1390.10">
    <property type="entry name" value="MurE/MurF, N-terminal domain"/>
    <property type="match status" value="1"/>
</dbReference>
<feature type="domain" description="Mur ligase C-terminal" evidence="13">
    <location>
        <begin position="311"/>
        <end position="434"/>
    </location>
</feature>
<protein>
    <recommendedName>
        <fullName evidence="10 11">UDP-N-acetylmuramoyl-tripeptide--D-alanyl-D-alanine ligase</fullName>
        <ecNumber evidence="10 11">6.3.2.10</ecNumber>
    </recommendedName>
    <alternativeName>
        <fullName evidence="10">D-alanyl-D-alanine-adding enzyme</fullName>
    </alternativeName>
</protein>
<dbReference type="Pfam" id="PF01225">
    <property type="entry name" value="Mur_ligase"/>
    <property type="match status" value="1"/>
</dbReference>
<feature type="domain" description="Mur ligase N-terminal catalytic" evidence="12">
    <location>
        <begin position="31"/>
        <end position="98"/>
    </location>
</feature>
<dbReference type="InterPro" id="IPR051046">
    <property type="entry name" value="MurCDEF_CellWall_CoF430Synth"/>
</dbReference>
<evidence type="ECO:0000256" key="2">
    <source>
        <dbReference type="ARBA" id="ARBA00022598"/>
    </source>
</evidence>
<evidence type="ECO:0000256" key="11">
    <source>
        <dbReference type="RuleBase" id="RU004136"/>
    </source>
</evidence>
<keyword evidence="3 10" id="KW-0132">Cell division</keyword>
<gene>
    <name evidence="10 15" type="primary">murF</name>
    <name evidence="15" type="ORF">HLUCCA11_10270</name>
</gene>
<organism evidence="15 16">
    <name type="scientific">Phormidesmis priestleyi Ana</name>
    <dbReference type="NCBI Taxonomy" id="1666911"/>
    <lineage>
        <taxon>Bacteria</taxon>
        <taxon>Bacillati</taxon>
        <taxon>Cyanobacteriota</taxon>
        <taxon>Cyanophyceae</taxon>
        <taxon>Leptolyngbyales</taxon>
        <taxon>Leptolyngbyaceae</taxon>
        <taxon>Phormidesmis</taxon>
    </lineage>
</organism>
<dbReference type="NCBIfam" id="TIGR01143">
    <property type="entry name" value="murF"/>
    <property type="match status" value="1"/>
</dbReference>
<dbReference type="AlphaFoldDB" id="A0A0N8KN59"/>
<evidence type="ECO:0000256" key="8">
    <source>
        <dbReference type="ARBA" id="ARBA00023306"/>
    </source>
</evidence>
<keyword evidence="9 10" id="KW-0961">Cell wall biogenesis/degradation</keyword>
<dbReference type="InterPro" id="IPR004101">
    <property type="entry name" value="Mur_ligase_C"/>
</dbReference>
<dbReference type="SUPFAM" id="SSF63418">
    <property type="entry name" value="MurE/MurF N-terminal domain"/>
    <property type="match status" value="1"/>
</dbReference>
<evidence type="ECO:0000256" key="6">
    <source>
        <dbReference type="ARBA" id="ARBA00022960"/>
    </source>
</evidence>
<evidence type="ECO:0000256" key="5">
    <source>
        <dbReference type="ARBA" id="ARBA00022840"/>
    </source>
</evidence>
<dbReference type="InterPro" id="IPR000713">
    <property type="entry name" value="Mur_ligase_N"/>
</dbReference>
<dbReference type="Pfam" id="PF02875">
    <property type="entry name" value="Mur_ligase_C"/>
    <property type="match status" value="1"/>
</dbReference>
<dbReference type="GO" id="GO:0008360">
    <property type="term" value="P:regulation of cell shape"/>
    <property type="evidence" value="ECO:0007669"/>
    <property type="project" value="UniProtKB-KW"/>
</dbReference>
<keyword evidence="1 10" id="KW-0963">Cytoplasm</keyword>
<keyword evidence="5 10" id="KW-0067">ATP-binding</keyword>
<evidence type="ECO:0000259" key="13">
    <source>
        <dbReference type="Pfam" id="PF02875"/>
    </source>
</evidence>
<dbReference type="GO" id="GO:0005737">
    <property type="term" value="C:cytoplasm"/>
    <property type="evidence" value="ECO:0007669"/>
    <property type="project" value="UniProtKB-SubCell"/>
</dbReference>
<evidence type="ECO:0000313" key="15">
    <source>
        <dbReference type="EMBL" id="KPQ35626.1"/>
    </source>
</evidence>
<dbReference type="PANTHER" id="PTHR43024">
    <property type="entry name" value="UDP-N-ACETYLMURAMOYL-TRIPEPTIDE--D-ALANYL-D-ALANINE LIGASE"/>
    <property type="match status" value="1"/>
</dbReference>
<dbReference type="GO" id="GO:0051301">
    <property type="term" value="P:cell division"/>
    <property type="evidence" value="ECO:0007669"/>
    <property type="project" value="UniProtKB-KW"/>
</dbReference>
<comment type="pathway">
    <text evidence="10 11">Cell wall biogenesis; peptidoglycan biosynthesis.</text>
</comment>
<evidence type="ECO:0000256" key="3">
    <source>
        <dbReference type="ARBA" id="ARBA00022618"/>
    </source>
</evidence>
<dbReference type="InterPro" id="IPR036565">
    <property type="entry name" value="Mur-like_cat_sf"/>
</dbReference>
<keyword evidence="2 10" id="KW-0436">Ligase</keyword>
<dbReference type="UniPathway" id="UPA00219"/>
<comment type="subcellular location">
    <subcellularLocation>
        <location evidence="10 11">Cytoplasm</location>
    </subcellularLocation>
</comment>
<dbReference type="InterPro" id="IPR036615">
    <property type="entry name" value="Mur_ligase_C_dom_sf"/>
</dbReference>
<dbReference type="EC" id="6.3.2.10" evidence="10 11"/>
<evidence type="ECO:0000256" key="4">
    <source>
        <dbReference type="ARBA" id="ARBA00022741"/>
    </source>
</evidence>
<sequence>MAGFRASVSTLIDVLAAKKSDCLDDAAMVFGVTTDTRDIQPDELFVALEGERFNGHDFVAQAIAQGAIAAIVRQGALPNAADLPVIEVEDTLKAYQALGRWWRQQCEITVIAVTGSVGKTTTKEMVSAALGQFGSVLKTQANYNNEIGVPKTLLELTSEHDYAVIEMGMRGLEEIALLTNIAQPDVALITNVGTAHIGRLGSREMIAQAKCELLRELPPKGIAVLNHDDSLLMSAASTVWSGEQISYGLEGGVVQGEMVNDSVVVERVVIPMPLPGRHQALNLLGAIATLKALNLDWTKLAQGFTVKMPAGRAQVHRLPNDILLLDETYNAGAEAMVAALQLLASAPGTRRIAVLGTMKELGDHSISLHRHIGETVAQLKIDKLLVLADPDEAKALVSGAGSVPAQRFDSHTELANSLKGMMQKGDRILFKASRSVELDKVVDQLLKECILQDFMVTL</sequence>
<dbReference type="GO" id="GO:0009252">
    <property type="term" value="P:peptidoglycan biosynthetic process"/>
    <property type="evidence" value="ECO:0007669"/>
    <property type="project" value="UniProtKB-UniRule"/>
</dbReference>
<dbReference type="Proteomes" id="UP000050465">
    <property type="component" value="Unassembled WGS sequence"/>
</dbReference>
<dbReference type="GO" id="GO:0005524">
    <property type="term" value="F:ATP binding"/>
    <property type="evidence" value="ECO:0007669"/>
    <property type="project" value="UniProtKB-UniRule"/>
</dbReference>
<evidence type="ECO:0000259" key="12">
    <source>
        <dbReference type="Pfam" id="PF01225"/>
    </source>
</evidence>
<dbReference type="STRING" id="1666911.HLUCCA11_10270"/>
<comment type="catalytic activity">
    <reaction evidence="10 11">
        <text>D-alanyl-D-alanine + UDP-N-acetyl-alpha-D-muramoyl-L-alanyl-gamma-D-glutamyl-meso-2,6-diaminopimelate + ATP = UDP-N-acetyl-alpha-D-muramoyl-L-alanyl-gamma-D-glutamyl-meso-2,6-diaminopimeloyl-D-alanyl-D-alanine + ADP + phosphate + H(+)</text>
        <dbReference type="Rhea" id="RHEA:28374"/>
        <dbReference type="ChEBI" id="CHEBI:15378"/>
        <dbReference type="ChEBI" id="CHEBI:30616"/>
        <dbReference type="ChEBI" id="CHEBI:43474"/>
        <dbReference type="ChEBI" id="CHEBI:57822"/>
        <dbReference type="ChEBI" id="CHEBI:61386"/>
        <dbReference type="ChEBI" id="CHEBI:83905"/>
        <dbReference type="ChEBI" id="CHEBI:456216"/>
        <dbReference type="EC" id="6.3.2.10"/>
    </reaction>
</comment>
<comment type="caution">
    <text evidence="15">The sequence shown here is derived from an EMBL/GenBank/DDBJ whole genome shotgun (WGS) entry which is preliminary data.</text>
</comment>
<keyword evidence="6 10" id="KW-0133">Cell shape</keyword>
<evidence type="ECO:0000256" key="9">
    <source>
        <dbReference type="ARBA" id="ARBA00023316"/>
    </source>
</evidence>
<evidence type="ECO:0000259" key="14">
    <source>
        <dbReference type="Pfam" id="PF08245"/>
    </source>
</evidence>
<comment type="function">
    <text evidence="10 11">Involved in cell wall formation. Catalyzes the final step in the synthesis of UDP-N-acetylmuramoyl-pentapeptide, the precursor of murein.</text>
</comment>
<dbReference type="PANTHER" id="PTHR43024:SF1">
    <property type="entry name" value="UDP-N-ACETYLMURAMOYL-TRIPEPTIDE--D-ALANYL-D-ALANINE LIGASE"/>
    <property type="match status" value="1"/>
</dbReference>
<dbReference type="InterPro" id="IPR035911">
    <property type="entry name" value="MurE/MurF_N"/>
</dbReference>
<dbReference type="PATRIC" id="fig|1666911.3.peg.5386"/>
<feature type="binding site" evidence="10">
    <location>
        <begin position="115"/>
        <end position="121"/>
    </location>
    <ligand>
        <name>ATP</name>
        <dbReference type="ChEBI" id="CHEBI:30616"/>
    </ligand>
</feature>
<dbReference type="Gene3D" id="3.90.190.20">
    <property type="entry name" value="Mur ligase, C-terminal domain"/>
    <property type="match status" value="1"/>
</dbReference>
<evidence type="ECO:0000256" key="1">
    <source>
        <dbReference type="ARBA" id="ARBA00022490"/>
    </source>
</evidence>
<evidence type="ECO:0000256" key="10">
    <source>
        <dbReference type="HAMAP-Rule" id="MF_02019"/>
    </source>
</evidence>
<dbReference type="SUPFAM" id="SSF53244">
    <property type="entry name" value="MurD-like peptide ligases, peptide-binding domain"/>
    <property type="match status" value="1"/>
</dbReference>
<dbReference type="GO" id="GO:0008766">
    <property type="term" value="F:UDP-N-acetylmuramoylalanyl-D-glutamyl-2,6-diaminopimelate-D-alanyl-D-alanine ligase activity"/>
    <property type="evidence" value="ECO:0007669"/>
    <property type="project" value="RHEA"/>
</dbReference>
<name>A0A0N8KN59_9CYAN</name>
<dbReference type="Pfam" id="PF08245">
    <property type="entry name" value="Mur_ligase_M"/>
    <property type="match status" value="1"/>
</dbReference>
<dbReference type="GO" id="GO:0071555">
    <property type="term" value="P:cell wall organization"/>
    <property type="evidence" value="ECO:0007669"/>
    <property type="project" value="UniProtKB-KW"/>
</dbReference>
<comment type="similarity">
    <text evidence="10">Belongs to the MurCDEF family. MurF subfamily.</text>
</comment>
<accession>A0A0N8KN59</accession>
<dbReference type="Gene3D" id="3.40.1190.10">
    <property type="entry name" value="Mur-like, catalytic domain"/>
    <property type="match status" value="1"/>
</dbReference>
<keyword evidence="4 10" id="KW-0547">Nucleotide-binding</keyword>
<proteinExistence type="inferred from homology"/>
<dbReference type="HAMAP" id="MF_02019">
    <property type="entry name" value="MurF"/>
    <property type="match status" value="1"/>
</dbReference>
<dbReference type="GO" id="GO:0047480">
    <property type="term" value="F:UDP-N-acetylmuramoyl-tripeptide-D-alanyl-D-alanine ligase activity"/>
    <property type="evidence" value="ECO:0007669"/>
    <property type="project" value="UniProtKB-UniRule"/>
</dbReference>
<dbReference type="SUPFAM" id="SSF53623">
    <property type="entry name" value="MurD-like peptide ligases, catalytic domain"/>
    <property type="match status" value="1"/>
</dbReference>
<keyword evidence="8 10" id="KW-0131">Cell cycle</keyword>